<dbReference type="STRING" id="936435.F8PYH0"/>
<evidence type="ECO:0000256" key="4">
    <source>
        <dbReference type="ARBA" id="ARBA00023136"/>
    </source>
</evidence>
<accession>F8PYH0</accession>
<feature type="compositionally biased region" description="Basic and acidic residues" evidence="5">
    <location>
        <begin position="67"/>
        <end position="76"/>
    </location>
</feature>
<feature type="transmembrane region" description="Helical" evidence="6">
    <location>
        <begin position="219"/>
        <end position="243"/>
    </location>
</feature>
<protein>
    <recommendedName>
        <fullName evidence="9">Metal homeostatis protein bsd2</fullName>
    </recommendedName>
</protein>
<evidence type="ECO:0000256" key="3">
    <source>
        <dbReference type="ARBA" id="ARBA00022989"/>
    </source>
</evidence>
<feature type="compositionally biased region" description="Acidic residues" evidence="5">
    <location>
        <begin position="19"/>
        <end position="36"/>
    </location>
</feature>
<dbReference type="AlphaFoldDB" id="F8PYH0"/>
<feature type="compositionally biased region" description="Polar residues" evidence="5">
    <location>
        <begin position="37"/>
        <end position="48"/>
    </location>
</feature>
<dbReference type="OMA" id="ENTIHAP"/>
<gene>
    <name evidence="7" type="ORF">SERLA73DRAFT_54332</name>
</gene>
<dbReference type="OrthoDB" id="10003116at2759"/>
<dbReference type="GO" id="GO:0031398">
    <property type="term" value="P:positive regulation of protein ubiquitination"/>
    <property type="evidence" value="ECO:0007669"/>
    <property type="project" value="TreeGrafter"/>
</dbReference>
<dbReference type="InterPro" id="IPR019325">
    <property type="entry name" value="NEDD4/Bsd2"/>
</dbReference>
<evidence type="ECO:0000256" key="1">
    <source>
        <dbReference type="ARBA" id="ARBA00004141"/>
    </source>
</evidence>
<dbReference type="GO" id="GO:0007034">
    <property type="term" value="P:vacuolar transport"/>
    <property type="evidence" value="ECO:0007669"/>
    <property type="project" value="InterPro"/>
</dbReference>
<dbReference type="CDD" id="cd22212">
    <property type="entry name" value="NDFIP-like"/>
    <property type="match status" value="1"/>
</dbReference>
<evidence type="ECO:0000256" key="6">
    <source>
        <dbReference type="SAM" id="Phobius"/>
    </source>
</evidence>
<keyword evidence="2 6" id="KW-0812">Transmembrane</keyword>
<reference evidence="8" key="1">
    <citation type="journal article" date="2011" name="Science">
        <title>The plant cell wall-decomposing machinery underlies the functional diversity of forest fungi.</title>
        <authorList>
            <person name="Eastwood D.C."/>
            <person name="Floudas D."/>
            <person name="Binder M."/>
            <person name="Majcherczyk A."/>
            <person name="Schneider P."/>
            <person name="Aerts A."/>
            <person name="Asiegbu F.O."/>
            <person name="Baker S.E."/>
            <person name="Barry K."/>
            <person name="Bendiksby M."/>
            <person name="Blumentritt M."/>
            <person name="Coutinho P.M."/>
            <person name="Cullen D."/>
            <person name="de Vries R.P."/>
            <person name="Gathman A."/>
            <person name="Goodell B."/>
            <person name="Henrissat B."/>
            <person name="Ihrmark K."/>
            <person name="Kauserud H."/>
            <person name="Kohler A."/>
            <person name="LaButti K."/>
            <person name="Lapidus A."/>
            <person name="Lavin J.L."/>
            <person name="Lee Y.-H."/>
            <person name="Lindquist E."/>
            <person name="Lilly W."/>
            <person name="Lucas S."/>
            <person name="Morin E."/>
            <person name="Murat C."/>
            <person name="Oguiza J.A."/>
            <person name="Park J."/>
            <person name="Pisabarro A.G."/>
            <person name="Riley R."/>
            <person name="Rosling A."/>
            <person name="Salamov A."/>
            <person name="Schmidt O."/>
            <person name="Schmutz J."/>
            <person name="Skrede I."/>
            <person name="Stenlid J."/>
            <person name="Wiebenga A."/>
            <person name="Xie X."/>
            <person name="Kuees U."/>
            <person name="Hibbett D.S."/>
            <person name="Hoffmeister D."/>
            <person name="Hoegberg N."/>
            <person name="Martin F."/>
            <person name="Grigoriev I.V."/>
            <person name="Watkinson S.C."/>
        </authorList>
    </citation>
    <scope>NUCLEOTIDE SEQUENCE [LARGE SCALE GENOMIC DNA]</scope>
    <source>
        <strain evidence="8">strain S7.3</strain>
    </source>
</reference>
<dbReference type="GO" id="GO:0006511">
    <property type="term" value="P:ubiquitin-dependent protein catabolic process"/>
    <property type="evidence" value="ECO:0007669"/>
    <property type="project" value="TreeGrafter"/>
</dbReference>
<keyword evidence="3 6" id="KW-1133">Transmembrane helix</keyword>
<evidence type="ECO:0000256" key="2">
    <source>
        <dbReference type="ARBA" id="ARBA00022692"/>
    </source>
</evidence>
<dbReference type="InParanoid" id="F8PYH0"/>
<sequence length="352" mass="37975">MPARYAPVPTRRSSNGPEAEQELDDAFESDNEDDSQLESTPLTQSYSIRSEDTLHNSSPNAMPGVYDFERDYDYDRPPPGSPPGISAVAMPNDIGNSNGQLPTSPLGTTIPRPSFFRRAVGAILPTHYVRVPTSESSQAGARGGGIENDGVFANVMAKPTRPVQVRTEDGDVYMVPEETQSQAPPADAVPSYFENTIHAPSGFDLDSDMMIEDLPSGSILIFAANLFTSFFFQFVGFLLTYLLHTSHAAKYGSRAGLGLTLIQYGFYSRVTADGGMGTGDGVPGDAPLAWPTDNVDSPDKPLLSTSPTPTVPQPDGGLNGEFNSTTHIWLSFLLMTLGMQRFMFCSHVDLTC</sequence>
<dbReference type="Pfam" id="PF10176">
    <property type="entry name" value="NEDD4_Bsd2"/>
    <property type="match status" value="1"/>
</dbReference>
<dbReference type="GO" id="GO:0005794">
    <property type="term" value="C:Golgi apparatus"/>
    <property type="evidence" value="ECO:0007669"/>
    <property type="project" value="TreeGrafter"/>
</dbReference>
<keyword evidence="4 6" id="KW-0472">Membrane</keyword>
<proteinExistence type="predicted"/>
<comment type="subcellular location">
    <subcellularLocation>
        <location evidence="1">Membrane</location>
        <topology evidence="1">Multi-pass membrane protein</topology>
    </subcellularLocation>
</comment>
<evidence type="ECO:0000313" key="7">
    <source>
        <dbReference type="EMBL" id="EGN98933.1"/>
    </source>
</evidence>
<dbReference type="Proteomes" id="UP000008063">
    <property type="component" value="Unassembled WGS sequence"/>
</dbReference>
<dbReference type="GO" id="GO:0016020">
    <property type="term" value="C:membrane"/>
    <property type="evidence" value="ECO:0007669"/>
    <property type="project" value="UniProtKB-SubCell"/>
</dbReference>
<dbReference type="GO" id="GO:0005783">
    <property type="term" value="C:endoplasmic reticulum"/>
    <property type="evidence" value="ECO:0007669"/>
    <property type="project" value="TreeGrafter"/>
</dbReference>
<evidence type="ECO:0000256" key="5">
    <source>
        <dbReference type="SAM" id="MobiDB-lite"/>
    </source>
</evidence>
<keyword evidence="8" id="KW-1185">Reference proteome</keyword>
<name>F8PYH0_SERL3</name>
<dbReference type="PANTHER" id="PTHR13396:SF5">
    <property type="entry name" value="NEDD4 FAMILY INTERACTING PROTEIN"/>
    <property type="match status" value="1"/>
</dbReference>
<evidence type="ECO:0000313" key="8">
    <source>
        <dbReference type="Proteomes" id="UP000008063"/>
    </source>
</evidence>
<organism evidence="8">
    <name type="scientific">Serpula lacrymans var. lacrymans (strain S7.3)</name>
    <name type="common">Dry rot fungus</name>
    <dbReference type="NCBI Taxonomy" id="936435"/>
    <lineage>
        <taxon>Eukaryota</taxon>
        <taxon>Fungi</taxon>
        <taxon>Dikarya</taxon>
        <taxon>Basidiomycota</taxon>
        <taxon>Agaricomycotina</taxon>
        <taxon>Agaricomycetes</taxon>
        <taxon>Agaricomycetidae</taxon>
        <taxon>Boletales</taxon>
        <taxon>Coniophorineae</taxon>
        <taxon>Serpulaceae</taxon>
        <taxon>Serpula</taxon>
    </lineage>
</organism>
<feature type="region of interest" description="Disordered" evidence="5">
    <location>
        <begin position="297"/>
        <end position="316"/>
    </location>
</feature>
<dbReference type="HOGENOM" id="CLU_016313_1_0_1"/>
<dbReference type="PANTHER" id="PTHR13396">
    <property type="entry name" value="NEDD4 FAMILY INTERACTING PROTEIN 1/2"/>
    <property type="match status" value="1"/>
</dbReference>
<feature type="region of interest" description="Disordered" evidence="5">
    <location>
        <begin position="1"/>
        <end position="86"/>
    </location>
</feature>
<dbReference type="GO" id="GO:0030001">
    <property type="term" value="P:metal ion transport"/>
    <property type="evidence" value="ECO:0007669"/>
    <property type="project" value="InterPro"/>
</dbReference>
<evidence type="ECO:0008006" key="9">
    <source>
        <dbReference type="Google" id="ProtNLM"/>
    </source>
</evidence>
<dbReference type="EMBL" id="GL945480">
    <property type="protein sequence ID" value="EGN98933.1"/>
    <property type="molecule type" value="Genomic_DNA"/>
</dbReference>
<dbReference type="GO" id="GO:0048471">
    <property type="term" value="C:perinuclear region of cytoplasm"/>
    <property type="evidence" value="ECO:0007669"/>
    <property type="project" value="TreeGrafter"/>
</dbReference>